<dbReference type="EMBL" id="CP034171">
    <property type="protein sequence ID" value="AZI19581.1"/>
    <property type="molecule type" value="Genomic_DNA"/>
</dbReference>
<proteinExistence type="predicted"/>
<organism evidence="1 2">
    <name type="scientific">Chryseobacterium taklimakanense</name>
    <dbReference type="NCBI Taxonomy" id="536441"/>
    <lineage>
        <taxon>Bacteria</taxon>
        <taxon>Pseudomonadati</taxon>
        <taxon>Bacteroidota</taxon>
        <taxon>Flavobacteriia</taxon>
        <taxon>Flavobacteriales</taxon>
        <taxon>Weeksellaceae</taxon>
        <taxon>Chryseobacterium group</taxon>
        <taxon>Chryseobacterium</taxon>
    </lineage>
</organism>
<dbReference type="Pfam" id="PF09697">
    <property type="entry name" value="Porph_ging"/>
    <property type="match status" value="1"/>
</dbReference>
<gene>
    <name evidence="1" type="ORF">EIH08_01545</name>
</gene>
<name>A0A3G8WT69_9FLAO</name>
<sequence>MKKAFFIFFAFVFSFLFTQTNYRFIYELNFKPNSKKDSLVKDHYALDVLPKEKVSSFYNYNFYKNDSILNSQMANSEIKGGVTIDFRNTPKAKYPLGVKMESDVMTFYETFNGDSYKIANEKMPVWKISKETKTIRNWKSQKATTEYDGRRWIAWFSSEFPISEGPYKFKGLPGLVTEIYDDANNFHFSLEAVMKVDKDFFPFIYKDAIPVNKEKLKKAYDNYLLDPGAKLRQGTIVDDGGTVFHVNGGFSKKFIDFETGKLQKKLKDFDNKIEKN</sequence>
<dbReference type="RefSeq" id="WP_124783847.1">
    <property type="nucleotide sequence ID" value="NZ_CP034171.1"/>
</dbReference>
<accession>A0A3G8WT69</accession>
<dbReference type="Proteomes" id="UP000282297">
    <property type="component" value="Chromosome"/>
</dbReference>
<dbReference type="AlphaFoldDB" id="A0A3G8WT69"/>
<protein>
    <submittedName>
        <fullName evidence="1">GLPGLI family protein</fullName>
    </submittedName>
</protein>
<evidence type="ECO:0000313" key="1">
    <source>
        <dbReference type="EMBL" id="AZI19581.1"/>
    </source>
</evidence>
<reference evidence="2" key="1">
    <citation type="submission" date="2018-11" db="EMBL/GenBank/DDBJ databases">
        <title>Proposal to divide the Flavobacteriaceae and reorganize its genera based on Amino Acid Identity values calculated from whole genome sequences.</title>
        <authorList>
            <person name="Nicholson A.C."/>
            <person name="Gulvik C.A."/>
            <person name="Whitney A.M."/>
            <person name="Humrighouse B.W."/>
            <person name="Bell M."/>
            <person name="Holmes B."/>
            <person name="Steigerwalt A.B."/>
            <person name="Villarma A."/>
            <person name="Sheth M."/>
            <person name="Batra D."/>
            <person name="Pryor J."/>
            <person name="Bernardet J.-F."/>
            <person name="Hugo C."/>
            <person name="Kampfer P."/>
            <person name="Newman J.D."/>
            <person name="McQuiston J.R."/>
        </authorList>
    </citation>
    <scope>NUCLEOTIDE SEQUENCE [LARGE SCALE GENOMIC DNA]</scope>
    <source>
        <strain evidence="2">H4753</strain>
    </source>
</reference>
<dbReference type="NCBIfam" id="TIGR01200">
    <property type="entry name" value="GLPGLI"/>
    <property type="match status" value="1"/>
</dbReference>
<dbReference type="InterPro" id="IPR005901">
    <property type="entry name" value="GLPGLI"/>
</dbReference>
<evidence type="ECO:0000313" key="2">
    <source>
        <dbReference type="Proteomes" id="UP000282297"/>
    </source>
</evidence>